<dbReference type="Gene3D" id="6.10.140.1230">
    <property type="match status" value="1"/>
</dbReference>
<accession>A0A091DKW1</accession>
<dbReference type="PANTHER" id="PTHR10476">
    <property type="entry name" value="CHARGED MULTIVESICULAR BODY PROTEIN"/>
    <property type="match status" value="1"/>
</dbReference>
<dbReference type="Pfam" id="PF03357">
    <property type="entry name" value="Snf7"/>
    <property type="match status" value="1"/>
</dbReference>
<protein>
    <submittedName>
        <fullName evidence="3">Charged multivesicular body protein 3</fullName>
    </submittedName>
</protein>
<keyword evidence="4" id="KW-1185">Reference proteome</keyword>
<feature type="region of interest" description="Disordered" evidence="2">
    <location>
        <begin position="130"/>
        <end position="174"/>
    </location>
</feature>
<evidence type="ECO:0000313" key="4">
    <source>
        <dbReference type="Proteomes" id="UP000028990"/>
    </source>
</evidence>
<dbReference type="AlphaFoldDB" id="A0A091DKW1"/>
<dbReference type="InterPro" id="IPR005024">
    <property type="entry name" value="Snf7_fam"/>
</dbReference>
<sequence length="174" mass="19384">MKDAARKGQKDVCVVLAKEMIWSRKAVSKLYASKGQMNFVLMVMKKQLAALQVVRSLQKSTEVMKAMQHLVKISKIQATMWELSKEMTKAGIIEEMLEDNSEPMDDQEEMEEAAEMETDKILFEITAGALSKAPSSETDALPDPELPGAMATSEDEEEEEALEAMQSQLATLHT</sequence>
<organism evidence="3 4">
    <name type="scientific">Fukomys damarensis</name>
    <name type="common">Damaraland mole rat</name>
    <name type="synonym">Cryptomys damarensis</name>
    <dbReference type="NCBI Taxonomy" id="885580"/>
    <lineage>
        <taxon>Eukaryota</taxon>
        <taxon>Metazoa</taxon>
        <taxon>Chordata</taxon>
        <taxon>Craniata</taxon>
        <taxon>Vertebrata</taxon>
        <taxon>Euteleostomi</taxon>
        <taxon>Mammalia</taxon>
        <taxon>Eutheria</taxon>
        <taxon>Euarchontoglires</taxon>
        <taxon>Glires</taxon>
        <taxon>Rodentia</taxon>
        <taxon>Hystricomorpha</taxon>
        <taxon>Bathyergidae</taxon>
        <taxon>Fukomys</taxon>
    </lineage>
</organism>
<proteinExistence type="inferred from homology"/>
<comment type="similarity">
    <text evidence="1">Belongs to the SNF7 family.</text>
</comment>
<evidence type="ECO:0000313" key="3">
    <source>
        <dbReference type="EMBL" id="KFO32734.1"/>
    </source>
</evidence>
<evidence type="ECO:0000256" key="1">
    <source>
        <dbReference type="ARBA" id="ARBA00006190"/>
    </source>
</evidence>
<dbReference type="STRING" id="885580.ENSFDAP00000020017"/>
<evidence type="ECO:0000256" key="2">
    <source>
        <dbReference type="SAM" id="MobiDB-lite"/>
    </source>
</evidence>
<name>A0A091DKW1_FUKDA</name>
<gene>
    <name evidence="3" type="ORF">H920_05903</name>
</gene>
<dbReference type="Proteomes" id="UP000028990">
    <property type="component" value="Unassembled WGS sequence"/>
</dbReference>
<dbReference type="GO" id="GO:0007034">
    <property type="term" value="P:vacuolar transport"/>
    <property type="evidence" value="ECO:0007669"/>
    <property type="project" value="InterPro"/>
</dbReference>
<reference evidence="3 4" key="1">
    <citation type="submission" date="2013-11" db="EMBL/GenBank/DDBJ databases">
        <title>The Damaraland mole rat (Fukomys damarensis) genome and evolution of African mole rats.</title>
        <authorList>
            <person name="Gladyshev V.N."/>
            <person name="Fang X."/>
        </authorList>
    </citation>
    <scope>NUCLEOTIDE SEQUENCE [LARGE SCALE GENOMIC DNA]</scope>
    <source>
        <tissue evidence="3">Liver</tissue>
    </source>
</reference>
<dbReference type="EMBL" id="KN122133">
    <property type="protein sequence ID" value="KFO32734.1"/>
    <property type="molecule type" value="Genomic_DNA"/>
</dbReference>
<feature type="compositionally biased region" description="Low complexity" evidence="2">
    <location>
        <begin position="163"/>
        <end position="174"/>
    </location>
</feature>
<feature type="compositionally biased region" description="Acidic residues" evidence="2">
    <location>
        <begin position="153"/>
        <end position="162"/>
    </location>
</feature>